<feature type="domain" description="YMGG-like Gly-zipper" evidence="3">
    <location>
        <begin position="72"/>
        <end position="110"/>
    </location>
</feature>
<proteinExistence type="predicted"/>
<dbReference type="RefSeq" id="WP_090672355.1">
    <property type="nucleotide sequence ID" value="NZ_FOUF01000043.1"/>
</dbReference>
<organism evidence="4 5">
    <name type="scientific">Nitrosomonas nitrosa</name>
    <dbReference type="NCBI Taxonomy" id="52442"/>
    <lineage>
        <taxon>Bacteria</taxon>
        <taxon>Pseudomonadati</taxon>
        <taxon>Pseudomonadota</taxon>
        <taxon>Betaproteobacteria</taxon>
        <taxon>Nitrosomonadales</taxon>
        <taxon>Nitrosomonadaceae</taxon>
        <taxon>Nitrosomonas</taxon>
    </lineage>
</organism>
<sequence length="183" mass="18733">MLNFPRSICYLLLLLSLAACVHIPTGPSVMVLPGAGKTFDQFRSDDFLCRQYALQQSDHQTPRQATISSGMESAAVGAALGAAAGAAFGGGRGAAIGAGSGLLAGGLSGSSSSQTSGSISQQRYDMSYIQCMYANGHRVPIVGQFSSDPYASQGQTMNTPAQPSTRSIPPPPPGNPPPAPPAY</sequence>
<evidence type="ECO:0000256" key="2">
    <source>
        <dbReference type="SAM" id="SignalP"/>
    </source>
</evidence>
<evidence type="ECO:0000259" key="3">
    <source>
        <dbReference type="Pfam" id="PF13441"/>
    </source>
</evidence>
<feature type="region of interest" description="Disordered" evidence="1">
    <location>
        <begin position="145"/>
        <end position="183"/>
    </location>
</feature>
<evidence type="ECO:0000313" key="5">
    <source>
        <dbReference type="Proteomes" id="UP000199561"/>
    </source>
</evidence>
<dbReference type="InterPro" id="IPR027367">
    <property type="entry name" value="Gly-zipper_YMGG"/>
</dbReference>
<evidence type="ECO:0000313" key="4">
    <source>
        <dbReference type="EMBL" id="SFM87273.1"/>
    </source>
</evidence>
<keyword evidence="5" id="KW-1185">Reference proteome</keyword>
<accession>A0A1I4UEY5</accession>
<gene>
    <name evidence="4" type="ORF">SAMN05421880_14312</name>
</gene>
<evidence type="ECO:0000256" key="1">
    <source>
        <dbReference type="SAM" id="MobiDB-lite"/>
    </source>
</evidence>
<protein>
    <submittedName>
        <fullName evidence="4">Glycine-zipper containing OmpA-like membrane domain-containing protein</fullName>
    </submittedName>
</protein>
<keyword evidence="2" id="KW-0732">Signal</keyword>
<reference evidence="4 5" key="1">
    <citation type="submission" date="2016-10" db="EMBL/GenBank/DDBJ databases">
        <authorList>
            <person name="de Groot N.N."/>
        </authorList>
    </citation>
    <scope>NUCLEOTIDE SEQUENCE [LARGE SCALE GENOMIC DNA]</scope>
    <source>
        <strain evidence="4 5">Nm146</strain>
    </source>
</reference>
<dbReference type="PROSITE" id="PS51257">
    <property type="entry name" value="PROKAR_LIPOPROTEIN"/>
    <property type="match status" value="1"/>
</dbReference>
<feature type="compositionally biased region" description="Pro residues" evidence="1">
    <location>
        <begin position="168"/>
        <end position="183"/>
    </location>
</feature>
<dbReference type="EMBL" id="FOUF01000043">
    <property type="protein sequence ID" value="SFM87273.1"/>
    <property type="molecule type" value="Genomic_DNA"/>
</dbReference>
<dbReference type="AlphaFoldDB" id="A0A1I4UEY5"/>
<feature type="chain" id="PRO_5043747174" evidence="2">
    <location>
        <begin position="22"/>
        <end position="183"/>
    </location>
</feature>
<name>A0A1I4UEY5_9PROT</name>
<feature type="compositionally biased region" description="Polar residues" evidence="1">
    <location>
        <begin position="145"/>
        <end position="167"/>
    </location>
</feature>
<dbReference type="Pfam" id="PF13441">
    <property type="entry name" value="Gly-zipper_YMGG"/>
    <property type="match status" value="1"/>
</dbReference>
<dbReference type="Proteomes" id="UP000199561">
    <property type="component" value="Unassembled WGS sequence"/>
</dbReference>
<dbReference type="STRING" id="52442.SAMN05421880_14312"/>
<feature type="signal peptide" evidence="2">
    <location>
        <begin position="1"/>
        <end position="21"/>
    </location>
</feature>